<feature type="transmembrane region" description="Helical" evidence="10">
    <location>
        <begin position="151"/>
        <end position="174"/>
    </location>
</feature>
<feature type="transmembrane region" description="Helical" evidence="10">
    <location>
        <begin position="35"/>
        <end position="60"/>
    </location>
</feature>
<organism evidence="12">
    <name type="scientific">Papilio xuthus</name>
    <name type="common">Asian swallowtail butterfly</name>
    <dbReference type="NCBI Taxonomy" id="66420"/>
    <lineage>
        <taxon>Eukaryota</taxon>
        <taxon>Metazoa</taxon>
        <taxon>Ecdysozoa</taxon>
        <taxon>Arthropoda</taxon>
        <taxon>Hexapoda</taxon>
        <taxon>Insecta</taxon>
        <taxon>Pterygota</taxon>
        <taxon>Neoptera</taxon>
        <taxon>Endopterygota</taxon>
        <taxon>Lepidoptera</taxon>
        <taxon>Glossata</taxon>
        <taxon>Ditrysia</taxon>
        <taxon>Papilionoidea</taxon>
        <taxon>Papilionidae</taxon>
        <taxon>Papilioninae</taxon>
        <taxon>Papilio</taxon>
    </lineage>
</organism>
<keyword evidence="4 10" id="KW-1133">Transmembrane helix</keyword>
<evidence type="ECO:0000256" key="10">
    <source>
        <dbReference type="SAM" id="Phobius"/>
    </source>
</evidence>
<accession>A0AAJ6ZLU2</accession>
<dbReference type="AlphaFoldDB" id="A0AAJ6ZLU2"/>
<comment type="similarity">
    <text evidence="2 9">Belongs to the G-protein coupled receptor 1 family.</text>
</comment>
<feature type="transmembrane region" description="Helical" evidence="10">
    <location>
        <begin position="243"/>
        <end position="264"/>
    </location>
</feature>
<dbReference type="Pfam" id="PF00001">
    <property type="entry name" value="7tm_1"/>
    <property type="match status" value="1"/>
</dbReference>
<dbReference type="GeneID" id="106123441"/>
<dbReference type="PRINTS" id="PR00237">
    <property type="entry name" value="GPCRRHODOPSN"/>
</dbReference>
<dbReference type="Proteomes" id="UP000694872">
    <property type="component" value="Unplaced"/>
</dbReference>
<keyword evidence="8 9" id="KW-0807">Transducer</keyword>
<evidence type="ECO:0000256" key="9">
    <source>
        <dbReference type="RuleBase" id="RU000688"/>
    </source>
</evidence>
<dbReference type="PANTHER" id="PTHR24243">
    <property type="entry name" value="G-PROTEIN COUPLED RECEPTOR"/>
    <property type="match status" value="1"/>
</dbReference>
<feature type="domain" description="G-protein coupled receptors family 1 profile" evidence="11">
    <location>
        <begin position="51"/>
        <end position="304"/>
    </location>
</feature>
<evidence type="ECO:0000256" key="1">
    <source>
        <dbReference type="ARBA" id="ARBA00004141"/>
    </source>
</evidence>
<evidence type="ECO:0000256" key="8">
    <source>
        <dbReference type="ARBA" id="ARBA00023224"/>
    </source>
</evidence>
<sequence>MVFLNSTSNNDTFFLYPNMKQIDDICVTDDLKYKILLSGFLTIVLILSLVGNISTCAVIIRNRSMRTPTNCYLFNLAVTDLLTAVCIPVEIYIIWTPDYFPIGEIGCRIHYVIWDCLSNCSVLTIFAFTVERYIVIVKPFLRQSLVMTSRVIKVVIFNWLLSCLFCVLQVFNVFLYERDKGIYCLFQLTEKVLIVMSIDLFIFFAFPMTVIFVIYILIALKLKHTNENLKGSPANGKRNRDKAVTMLAAVAASFFFCWFPYSVLRLMMIIPRLRQDDYYKVWQVFGYLSLVNSYLSTAVNPILYSLMSRRFRQAFKNLFRRRTSSALKRMSHISMLHTVDSNIRLNNLRQKHSF</sequence>
<name>A0AAJ6ZLU2_PAPXU</name>
<dbReference type="RefSeq" id="XP_013175227.1">
    <property type="nucleotide sequence ID" value="XM_013319773.1"/>
</dbReference>
<dbReference type="SUPFAM" id="SSF81321">
    <property type="entry name" value="Family A G protein-coupled receptor-like"/>
    <property type="match status" value="1"/>
</dbReference>
<feature type="transmembrane region" description="Helical" evidence="10">
    <location>
        <begin position="72"/>
        <end position="95"/>
    </location>
</feature>
<keyword evidence="5 9" id="KW-0297">G-protein coupled receptor</keyword>
<feature type="transmembrane region" description="Helical" evidence="10">
    <location>
        <begin position="111"/>
        <end position="130"/>
    </location>
</feature>
<feature type="transmembrane region" description="Helical" evidence="10">
    <location>
        <begin position="194"/>
        <end position="222"/>
    </location>
</feature>
<dbReference type="KEGG" id="pxu:106123441"/>
<evidence type="ECO:0000256" key="4">
    <source>
        <dbReference type="ARBA" id="ARBA00022989"/>
    </source>
</evidence>
<evidence type="ECO:0000256" key="7">
    <source>
        <dbReference type="ARBA" id="ARBA00023170"/>
    </source>
</evidence>
<protein>
    <submittedName>
        <fullName evidence="12">Neuromedin-U receptor 2-like</fullName>
    </submittedName>
</protein>
<evidence type="ECO:0000259" key="11">
    <source>
        <dbReference type="PROSITE" id="PS50262"/>
    </source>
</evidence>
<keyword evidence="7 9" id="KW-0675">Receptor</keyword>
<evidence type="ECO:0000256" key="2">
    <source>
        <dbReference type="ARBA" id="ARBA00010663"/>
    </source>
</evidence>
<reference evidence="12" key="1">
    <citation type="submission" date="2025-08" db="UniProtKB">
        <authorList>
            <consortium name="RefSeq"/>
        </authorList>
    </citation>
    <scope>IDENTIFICATION</scope>
</reference>
<dbReference type="InterPro" id="IPR017452">
    <property type="entry name" value="GPCR_Rhodpsn_7TM"/>
</dbReference>
<evidence type="ECO:0000256" key="6">
    <source>
        <dbReference type="ARBA" id="ARBA00023136"/>
    </source>
</evidence>
<dbReference type="PANTHER" id="PTHR24243:SF208">
    <property type="entry name" value="PYROKININ-1 RECEPTOR"/>
    <property type="match status" value="1"/>
</dbReference>
<keyword evidence="3 9" id="KW-0812">Transmembrane</keyword>
<dbReference type="InterPro" id="IPR000276">
    <property type="entry name" value="GPCR_Rhodpsn"/>
</dbReference>
<proteinExistence type="inferred from homology"/>
<feature type="transmembrane region" description="Helical" evidence="10">
    <location>
        <begin position="284"/>
        <end position="306"/>
    </location>
</feature>
<evidence type="ECO:0000256" key="3">
    <source>
        <dbReference type="ARBA" id="ARBA00022692"/>
    </source>
</evidence>
<dbReference type="GO" id="GO:0005886">
    <property type="term" value="C:plasma membrane"/>
    <property type="evidence" value="ECO:0007669"/>
    <property type="project" value="TreeGrafter"/>
</dbReference>
<dbReference type="PROSITE" id="PS00237">
    <property type="entry name" value="G_PROTEIN_RECEP_F1_1"/>
    <property type="match status" value="1"/>
</dbReference>
<evidence type="ECO:0000313" key="12">
    <source>
        <dbReference type="RefSeq" id="XP_013175227.1"/>
    </source>
</evidence>
<keyword evidence="6 10" id="KW-0472">Membrane</keyword>
<gene>
    <name evidence="12" type="primary">LOC106123441</name>
</gene>
<evidence type="ECO:0000256" key="5">
    <source>
        <dbReference type="ARBA" id="ARBA00023040"/>
    </source>
</evidence>
<dbReference type="GO" id="GO:0008188">
    <property type="term" value="F:neuropeptide receptor activity"/>
    <property type="evidence" value="ECO:0007669"/>
    <property type="project" value="TreeGrafter"/>
</dbReference>
<comment type="subcellular location">
    <subcellularLocation>
        <location evidence="1">Membrane</location>
        <topology evidence="1">Multi-pass membrane protein</topology>
    </subcellularLocation>
</comment>
<dbReference type="Gene3D" id="1.20.1070.10">
    <property type="entry name" value="Rhodopsin 7-helix transmembrane proteins"/>
    <property type="match status" value="1"/>
</dbReference>
<dbReference type="PROSITE" id="PS50262">
    <property type="entry name" value="G_PROTEIN_RECEP_F1_2"/>
    <property type="match status" value="1"/>
</dbReference>